<gene>
    <name evidence="1" type="ORF">G8759_11070</name>
</gene>
<accession>A0A6G9AKZ9</accession>
<sequence length="95" mass="10971">MRATVITDAQINRGTHLSESPIIVWFVCCQSGYDISPLPIVEQDGVIFILTDNVRYAVYRQTRPISWAYKLSSSMVNRVFLLKNLKYQSARWMAK</sequence>
<dbReference type="EMBL" id="CP050063">
    <property type="protein sequence ID" value="QIP13127.1"/>
    <property type="molecule type" value="Genomic_DNA"/>
</dbReference>
<dbReference type="KEGG" id="spib:G8759_11070"/>
<organism evidence="1 2">
    <name type="scientific">Spirosoma aureum</name>
    <dbReference type="NCBI Taxonomy" id="2692134"/>
    <lineage>
        <taxon>Bacteria</taxon>
        <taxon>Pseudomonadati</taxon>
        <taxon>Bacteroidota</taxon>
        <taxon>Cytophagia</taxon>
        <taxon>Cytophagales</taxon>
        <taxon>Cytophagaceae</taxon>
        <taxon>Spirosoma</taxon>
    </lineage>
</organism>
<evidence type="ECO:0000313" key="2">
    <source>
        <dbReference type="Proteomes" id="UP000501802"/>
    </source>
</evidence>
<dbReference type="AlphaFoldDB" id="A0A6G9AKZ9"/>
<name>A0A6G9AKZ9_9BACT</name>
<dbReference type="Proteomes" id="UP000501802">
    <property type="component" value="Chromosome"/>
</dbReference>
<reference evidence="1 2" key="1">
    <citation type="submission" date="2020-03" db="EMBL/GenBank/DDBJ databases">
        <authorList>
            <person name="Kim M.K."/>
        </authorList>
    </citation>
    <scope>NUCLEOTIDE SEQUENCE [LARGE SCALE GENOMIC DNA]</scope>
    <source>
        <strain evidence="1 2">BT328</strain>
    </source>
</reference>
<keyword evidence="2" id="KW-1185">Reference proteome</keyword>
<dbReference type="RefSeq" id="WP_167207902.1">
    <property type="nucleotide sequence ID" value="NZ_CP050063.1"/>
</dbReference>
<proteinExistence type="predicted"/>
<evidence type="ECO:0000313" key="1">
    <source>
        <dbReference type="EMBL" id="QIP13127.1"/>
    </source>
</evidence>
<protein>
    <submittedName>
        <fullName evidence="1">Uncharacterized protein</fullName>
    </submittedName>
</protein>